<organism evidence="4">
    <name type="scientific">uncultured Pleomorphomonas sp</name>
    <dbReference type="NCBI Taxonomy" id="442121"/>
    <lineage>
        <taxon>Bacteria</taxon>
        <taxon>Pseudomonadati</taxon>
        <taxon>Pseudomonadota</taxon>
        <taxon>Alphaproteobacteria</taxon>
        <taxon>Hyphomicrobiales</taxon>
        <taxon>Pleomorphomonadaceae</taxon>
        <taxon>Pleomorphomonas</taxon>
        <taxon>environmental samples</taxon>
    </lineage>
</organism>
<name>A0A212LFP3_9HYPH</name>
<dbReference type="InterPro" id="IPR029056">
    <property type="entry name" value="Ribokinase-like"/>
</dbReference>
<dbReference type="PANTHER" id="PTHR10584:SF166">
    <property type="entry name" value="RIBOKINASE"/>
    <property type="match status" value="1"/>
</dbReference>
<sequence>MTTALFAGDVSLDLTLVADHVPAPDEKVHVNEAVEAPGGVVANAAVACARAGGRARLLLQVGSDAAARIVTDGLAAAGVDVEASPAEGRTCRVVVIVEPHGEKRLLLDPGVSMYPGDGAVEAVSLHGVGWLHTAAYGTAAKRLVARCRAAGIAWSLDLEPASFAAGIDTLLPLLDGAEALFLNDRADTALGGDGAARLLALGVRSVIRTRGRDGAELVTAGTVVSVPAPAIGRPVDTTGAGDCLAGWYVGERLAGSPPPQALAAAVTAATLSCLGLGAQSSYPTRPQVAAIRDKAAAGRSQT</sequence>
<dbReference type="GO" id="GO:0006796">
    <property type="term" value="P:phosphate-containing compound metabolic process"/>
    <property type="evidence" value="ECO:0007669"/>
    <property type="project" value="UniProtKB-ARBA"/>
</dbReference>
<dbReference type="RefSeq" id="WP_288196563.1">
    <property type="nucleotide sequence ID" value="NZ_LT608334.1"/>
</dbReference>
<reference evidence="4" key="1">
    <citation type="submission" date="2016-08" db="EMBL/GenBank/DDBJ databases">
        <authorList>
            <person name="Seilhamer J.J."/>
        </authorList>
    </citation>
    <scope>NUCLEOTIDE SEQUENCE</scope>
    <source>
        <strain evidence="4">86</strain>
    </source>
</reference>
<evidence type="ECO:0000256" key="2">
    <source>
        <dbReference type="ARBA" id="ARBA00022777"/>
    </source>
</evidence>
<dbReference type="PRINTS" id="PR00990">
    <property type="entry name" value="RIBOKINASE"/>
</dbReference>
<keyword evidence="2 4" id="KW-0418">Kinase</keyword>
<keyword evidence="1" id="KW-0808">Transferase</keyword>
<gene>
    <name evidence="4" type="ORF">KL86PLE_40170</name>
</gene>
<evidence type="ECO:0000259" key="3">
    <source>
        <dbReference type="Pfam" id="PF00294"/>
    </source>
</evidence>
<dbReference type="EMBL" id="FMJD01000008">
    <property type="protein sequence ID" value="SCM76365.1"/>
    <property type="molecule type" value="Genomic_DNA"/>
</dbReference>
<dbReference type="PANTHER" id="PTHR10584">
    <property type="entry name" value="SUGAR KINASE"/>
    <property type="match status" value="1"/>
</dbReference>
<feature type="domain" description="Carbohydrate kinase PfkB" evidence="3">
    <location>
        <begin position="4"/>
        <end position="285"/>
    </location>
</feature>
<proteinExistence type="predicted"/>
<dbReference type="InterPro" id="IPR011611">
    <property type="entry name" value="PfkB_dom"/>
</dbReference>
<dbReference type="AlphaFoldDB" id="A0A212LFP3"/>
<dbReference type="SUPFAM" id="SSF53613">
    <property type="entry name" value="Ribokinase-like"/>
    <property type="match status" value="1"/>
</dbReference>
<dbReference type="Pfam" id="PF00294">
    <property type="entry name" value="PfkB"/>
    <property type="match status" value="1"/>
</dbReference>
<protein>
    <submittedName>
        <fullName evidence="4">Ribokinase</fullName>
    </submittedName>
</protein>
<dbReference type="Gene3D" id="3.40.1190.20">
    <property type="match status" value="1"/>
</dbReference>
<evidence type="ECO:0000313" key="4">
    <source>
        <dbReference type="EMBL" id="SCM76365.1"/>
    </source>
</evidence>
<evidence type="ECO:0000256" key="1">
    <source>
        <dbReference type="ARBA" id="ARBA00022679"/>
    </source>
</evidence>
<dbReference type="InterPro" id="IPR002139">
    <property type="entry name" value="Ribo/fructo_kinase"/>
</dbReference>
<accession>A0A212LFP3</accession>
<dbReference type="GO" id="GO:0016301">
    <property type="term" value="F:kinase activity"/>
    <property type="evidence" value="ECO:0007669"/>
    <property type="project" value="UniProtKB-KW"/>
</dbReference>